<keyword evidence="4" id="KW-0732">Signal</keyword>
<feature type="domain" description="Phytocyanin" evidence="11">
    <location>
        <begin position="79"/>
        <end position="180"/>
    </location>
</feature>
<evidence type="ECO:0000256" key="1">
    <source>
        <dbReference type="ARBA" id="ARBA00004609"/>
    </source>
</evidence>
<keyword evidence="3" id="KW-0336">GPI-anchor</keyword>
<evidence type="ECO:0000256" key="5">
    <source>
        <dbReference type="ARBA" id="ARBA00023136"/>
    </source>
</evidence>
<dbReference type="Gene3D" id="2.60.40.420">
    <property type="entry name" value="Cupredoxins - blue copper proteins"/>
    <property type="match status" value="1"/>
</dbReference>
<dbReference type="InterPro" id="IPR003245">
    <property type="entry name" value="Phytocyanin_dom"/>
</dbReference>
<gene>
    <name evidence="12" type="ORF">CMV_005653</name>
</gene>
<evidence type="ECO:0000256" key="9">
    <source>
        <dbReference type="ARBA" id="ARBA00035011"/>
    </source>
</evidence>
<dbReference type="PRINTS" id="PR01217">
    <property type="entry name" value="PRICHEXTENSN"/>
</dbReference>
<comment type="subcellular location">
    <subcellularLocation>
        <location evidence="1">Cell membrane</location>
        <topology evidence="1">Lipid-anchor</topology>
        <topology evidence="1">GPI-anchor</topology>
    </subcellularLocation>
</comment>
<dbReference type="Proteomes" id="UP000737018">
    <property type="component" value="Unassembled WGS sequence"/>
</dbReference>
<comment type="caution">
    <text evidence="12">The sequence shown here is derived from an EMBL/GenBank/DDBJ whole genome shotgun (WGS) entry which is preliminary data.</text>
</comment>
<feature type="compositionally biased region" description="Low complexity" evidence="10">
    <location>
        <begin position="233"/>
        <end position="271"/>
    </location>
</feature>
<feature type="compositionally biased region" description="Pro residues" evidence="10">
    <location>
        <begin position="315"/>
        <end position="330"/>
    </location>
</feature>
<dbReference type="FunFam" id="2.60.40.420:FF:000010">
    <property type="entry name" value="Early nodulin-like protein 1"/>
    <property type="match status" value="1"/>
</dbReference>
<dbReference type="PANTHER" id="PTHR33021:SF509">
    <property type="entry name" value="PHYTOCYANIN DOMAIN-CONTAINING PROTEIN"/>
    <property type="match status" value="1"/>
</dbReference>
<reference evidence="12" key="1">
    <citation type="submission" date="2020-03" db="EMBL/GenBank/DDBJ databases">
        <title>Castanea mollissima Vanexum genome sequencing.</title>
        <authorList>
            <person name="Staton M."/>
        </authorList>
    </citation>
    <scope>NUCLEOTIDE SEQUENCE</scope>
    <source>
        <tissue evidence="12">Leaf</tissue>
    </source>
</reference>
<feature type="compositionally biased region" description="Low complexity" evidence="10">
    <location>
        <begin position="191"/>
        <end position="209"/>
    </location>
</feature>
<evidence type="ECO:0000256" key="2">
    <source>
        <dbReference type="ARBA" id="ARBA00022475"/>
    </source>
</evidence>
<dbReference type="PROSITE" id="PS51485">
    <property type="entry name" value="PHYTOCYANIN"/>
    <property type="match status" value="1"/>
</dbReference>
<keyword evidence="5" id="KW-0472">Membrane</keyword>
<evidence type="ECO:0000256" key="8">
    <source>
        <dbReference type="ARBA" id="ARBA00023288"/>
    </source>
</evidence>
<dbReference type="SUPFAM" id="SSF49503">
    <property type="entry name" value="Cupredoxins"/>
    <property type="match status" value="1"/>
</dbReference>
<sequence length="370" mass="38514">MDTESSGIGAVIRNNMGEVIATLSAKGPPVANSKEAVILACRKALKFAVEAATLRPLGSSLVSCNHVGLMLRGVEQRASKFYVGGRDGWVLHPSENYTHWAQKNRFQINDTLVFKYKKGSDSVLLVNKDDYYNCNTKNPIKKLEEGDSEYKLDKSGPSFFISGKEQNCEKGQKLIITVLSVKHSNTSHQNSPAPSSSSPGPSIATSPISQVPVTNTPVTSPSFSPAFSPPSSPASVPSSSPSLAPSLAPSSAPSASPSSSPSASLAPAPFSYGEAPSPFSYGEAPSPESNAPIEPPYPSPPQPEPTPQSPLQSPQSPPSSPSLSPPPPSPDSGTPTATPPPQSSAWAVTPAYVLVGSVTILLSVSLGPVF</sequence>
<accession>A0A8J4RPX7</accession>
<evidence type="ECO:0000256" key="4">
    <source>
        <dbReference type="ARBA" id="ARBA00022729"/>
    </source>
</evidence>
<evidence type="ECO:0000256" key="10">
    <source>
        <dbReference type="SAM" id="MobiDB-lite"/>
    </source>
</evidence>
<evidence type="ECO:0000313" key="12">
    <source>
        <dbReference type="EMBL" id="KAF3970670.1"/>
    </source>
</evidence>
<dbReference type="InterPro" id="IPR039391">
    <property type="entry name" value="Phytocyanin-like"/>
</dbReference>
<keyword evidence="13" id="KW-1185">Reference proteome</keyword>
<keyword evidence="8" id="KW-0449">Lipoprotein</keyword>
<keyword evidence="6" id="KW-1015">Disulfide bond</keyword>
<comment type="similarity">
    <text evidence="9">Belongs to the early nodulin-like (ENODL) family.</text>
</comment>
<dbReference type="Pfam" id="PF02298">
    <property type="entry name" value="Cu_bind_like"/>
    <property type="match status" value="1"/>
</dbReference>
<dbReference type="AlphaFoldDB" id="A0A8J4RPX7"/>
<dbReference type="PANTHER" id="PTHR33021">
    <property type="entry name" value="BLUE COPPER PROTEIN"/>
    <property type="match status" value="1"/>
</dbReference>
<dbReference type="GO" id="GO:0005886">
    <property type="term" value="C:plasma membrane"/>
    <property type="evidence" value="ECO:0007669"/>
    <property type="project" value="UniProtKB-SubCell"/>
</dbReference>
<proteinExistence type="inferred from homology"/>
<dbReference type="CDD" id="cd11019">
    <property type="entry name" value="OsENODL1_like"/>
    <property type="match status" value="1"/>
</dbReference>
<evidence type="ECO:0000259" key="11">
    <source>
        <dbReference type="PROSITE" id="PS51485"/>
    </source>
</evidence>
<dbReference type="OrthoDB" id="2015640at2759"/>
<dbReference type="GO" id="GO:0009055">
    <property type="term" value="F:electron transfer activity"/>
    <property type="evidence" value="ECO:0007669"/>
    <property type="project" value="InterPro"/>
</dbReference>
<keyword evidence="7" id="KW-0325">Glycoprotein</keyword>
<feature type="compositionally biased region" description="Pro residues" evidence="10">
    <location>
        <begin position="293"/>
        <end position="308"/>
    </location>
</feature>
<evidence type="ECO:0000256" key="7">
    <source>
        <dbReference type="ARBA" id="ARBA00023180"/>
    </source>
</evidence>
<evidence type="ECO:0000256" key="6">
    <source>
        <dbReference type="ARBA" id="ARBA00023157"/>
    </source>
</evidence>
<dbReference type="InterPro" id="IPR008972">
    <property type="entry name" value="Cupredoxin"/>
</dbReference>
<keyword evidence="2" id="KW-1003">Cell membrane</keyword>
<dbReference type="GO" id="GO:0098552">
    <property type="term" value="C:side of membrane"/>
    <property type="evidence" value="ECO:0007669"/>
    <property type="project" value="UniProtKB-KW"/>
</dbReference>
<feature type="region of interest" description="Disordered" evidence="10">
    <location>
        <begin position="185"/>
        <end position="344"/>
    </location>
</feature>
<protein>
    <recommendedName>
        <fullName evidence="11">Phytocyanin domain-containing protein</fullName>
    </recommendedName>
</protein>
<dbReference type="EMBL" id="JRKL02000510">
    <property type="protein sequence ID" value="KAF3970670.1"/>
    <property type="molecule type" value="Genomic_DNA"/>
</dbReference>
<evidence type="ECO:0000313" key="13">
    <source>
        <dbReference type="Proteomes" id="UP000737018"/>
    </source>
</evidence>
<organism evidence="12 13">
    <name type="scientific">Castanea mollissima</name>
    <name type="common">Chinese chestnut</name>
    <dbReference type="NCBI Taxonomy" id="60419"/>
    <lineage>
        <taxon>Eukaryota</taxon>
        <taxon>Viridiplantae</taxon>
        <taxon>Streptophyta</taxon>
        <taxon>Embryophyta</taxon>
        <taxon>Tracheophyta</taxon>
        <taxon>Spermatophyta</taxon>
        <taxon>Magnoliopsida</taxon>
        <taxon>eudicotyledons</taxon>
        <taxon>Gunneridae</taxon>
        <taxon>Pentapetalae</taxon>
        <taxon>rosids</taxon>
        <taxon>fabids</taxon>
        <taxon>Fagales</taxon>
        <taxon>Fagaceae</taxon>
        <taxon>Castanea</taxon>
    </lineage>
</organism>
<evidence type="ECO:0000256" key="3">
    <source>
        <dbReference type="ARBA" id="ARBA00022622"/>
    </source>
</evidence>
<name>A0A8J4RPX7_9ROSI</name>
<dbReference type="InterPro" id="IPR041846">
    <property type="entry name" value="ENL_dom"/>
</dbReference>